<feature type="binding site" evidence="8">
    <location>
        <position position="257"/>
    </location>
    <ligand>
        <name>ATP</name>
        <dbReference type="ChEBI" id="CHEBI:30616"/>
    </ligand>
</feature>
<dbReference type="EC" id="2.7.7.108" evidence="8"/>
<comment type="catalytic activity">
    <reaction evidence="8">
        <text>L-histidyl-[protein] + UTP = N(tele)-(5'-uridylyl)-L-histidyl-[protein] + diphosphate</text>
        <dbReference type="Rhea" id="RHEA:83891"/>
        <dbReference type="Rhea" id="RHEA-COMP:9745"/>
        <dbReference type="Rhea" id="RHEA-COMP:20239"/>
        <dbReference type="ChEBI" id="CHEBI:29979"/>
        <dbReference type="ChEBI" id="CHEBI:33019"/>
        <dbReference type="ChEBI" id="CHEBI:46398"/>
        <dbReference type="ChEBI" id="CHEBI:233474"/>
    </reaction>
</comment>
<dbReference type="STRING" id="897.B2D07_04750"/>
<feature type="binding site" evidence="8">
    <location>
        <position position="257"/>
    </location>
    <ligand>
        <name>Mg(2+)</name>
        <dbReference type="ChEBI" id="CHEBI:18420"/>
    </ligand>
</feature>
<dbReference type="RefSeq" id="WP_020876914.1">
    <property type="nucleotide sequence ID" value="NZ_ATHJ01000094.1"/>
</dbReference>
<dbReference type="NCBIfam" id="NF000658">
    <property type="entry name" value="PRK00029.1"/>
    <property type="match status" value="1"/>
</dbReference>
<feature type="binding site" evidence="8">
    <location>
        <position position="248"/>
    </location>
    <ligand>
        <name>Mg(2+)</name>
        <dbReference type="ChEBI" id="CHEBI:18420"/>
    </ligand>
</feature>
<keyword evidence="5 8" id="KW-0547">Nucleotide-binding</keyword>
<comment type="caution">
    <text evidence="9">The sequence shown here is derived from an EMBL/GenBank/DDBJ whole genome shotgun (WGS) entry which is preliminary data.</text>
</comment>
<evidence type="ECO:0000256" key="4">
    <source>
        <dbReference type="ARBA" id="ARBA00022723"/>
    </source>
</evidence>
<evidence type="ECO:0000313" key="10">
    <source>
        <dbReference type="Proteomes" id="UP000014977"/>
    </source>
</evidence>
<keyword evidence="2 8" id="KW-0808">Transferase</keyword>
<dbReference type="EC" id="2.7.7.-" evidence="8"/>
<evidence type="ECO:0000256" key="7">
    <source>
        <dbReference type="ARBA" id="ARBA00022842"/>
    </source>
</evidence>
<evidence type="ECO:0000256" key="8">
    <source>
        <dbReference type="HAMAP-Rule" id="MF_00692"/>
    </source>
</evidence>
<comment type="catalytic activity">
    <reaction evidence="8">
        <text>L-tyrosyl-[protein] + UTP = O-(5'-uridylyl)-L-tyrosyl-[protein] + diphosphate</text>
        <dbReference type="Rhea" id="RHEA:83887"/>
        <dbReference type="Rhea" id="RHEA-COMP:10136"/>
        <dbReference type="Rhea" id="RHEA-COMP:20238"/>
        <dbReference type="ChEBI" id="CHEBI:33019"/>
        <dbReference type="ChEBI" id="CHEBI:46398"/>
        <dbReference type="ChEBI" id="CHEBI:46858"/>
        <dbReference type="ChEBI" id="CHEBI:90602"/>
    </reaction>
</comment>
<sequence length="485" mass="55104">MFNFDNTYSRLPEQFYARVAPAKVPEPALIKWNEDLARELGIQSEQLTDRELAEIFAGRKLLPGSEPIALAYAGHQFGQFVPRLGDGRALLLGEILDPSGKRFDIQLKGSGRTPFSRQGDGKAPLGPVLREYIVSEGLHHLGLPTTRSLAAVRTGETVYREKALPGAILTRVAASHIRIGTFEYFAARNDRENLKTLADYAIQRHYPEIRDEADPYFHFFRKVGRAQIELVTGWMALGFIHGVMNTDNMSVTGESIDFGPCAFMDQFRSDRVFSSIDRFGRYSYSNQVQITLWNLSRLGSCLIHLADSGTEDTIESYNTELESLGTLFNRRLTSKMLKKIGILDDEKPEDQGLLRQWLGYLEKHALDFTLSFRNLAELVKNDSDSGFFEKTGDFQAFYENWKKRIRAQDRHADAIREGMNSINPLYIPRNHMVERVIAAALGGDFGLFHEMNAVLEKPYEEQERFNEYLSPPEPHEVVRTTFCGT</sequence>
<comment type="catalytic activity">
    <reaction evidence="8">
        <text>L-seryl-[protein] + ATP = 3-O-(5'-adenylyl)-L-seryl-[protein] + diphosphate</text>
        <dbReference type="Rhea" id="RHEA:58120"/>
        <dbReference type="Rhea" id="RHEA-COMP:9863"/>
        <dbReference type="Rhea" id="RHEA-COMP:15073"/>
        <dbReference type="ChEBI" id="CHEBI:29999"/>
        <dbReference type="ChEBI" id="CHEBI:30616"/>
        <dbReference type="ChEBI" id="CHEBI:33019"/>
        <dbReference type="ChEBI" id="CHEBI:142516"/>
        <dbReference type="EC" id="2.7.7.108"/>
    </reaction>
</comment>
<keyword evidence="7 8" id="KW-0460">Magnesium</keyword>
<organism evidence="9 10">
    <name type="scientific">Desulfococcus multivorans DSM 2059</name>
    <dbReference type="NCBI Taxonomy" id="1121405"/>
    <lineage>
        <taxon>Bacteria</taxon>
        <taxon>Pseudomonadati</taxon>
        <taxon>Thermodesulfobacteriota</taxon>
        <taxon>Desulfobacteria</taxon>
        <taxon>Desulfobacterales</taxon>
        <taxon>Desulfococcaceae</taxon>
        <taxon>Desulfococcus</taxon>
    </lineage>
</organism>
<dbReference type="GO" id="GO:0030145">
    <property type="term" value="F:manganese ion binding"/>
    <property type="evidence" value="ECO:0007669"/>
    <property type="project" value="UniProtKB-UniRule"/>
</dbReference>
<feature type="active site" description="Proton acceptor" evidence="8">
    <location>
        <position position="247"/>
    </location>
</feature>
<feature type="binding site" evidence="8">
    <location>
        <position position="121"/>
    </location>
    <ligand>
        <name>ATP</name>
        <dbReference type="ChEBI" id="CHEBI:30616"/>
    </ligand>
</feature>
<gene>
    <name evidence="8" type="primary">ydiU</name>
    <name evidence="8" type="synonym">selO</name>
    <name evidence="9" type="ORF">dsmv_0252</name>
</gene>
<comment type="similarity">
    <text evidence="1 8">Belongs to the SELO family.</text>
</comment>
<dbReference type="GO" id="GO:0070733">
    <property type="term" value="F:AMPylase activity"/>
    <property type="evidence" value="ECO:0007669"/>
    <property type="project" value="UniProtKB-EC"/>
</dbReference>
<comment type="cofactor">
    <cofactor evidence="8">
        <name>Mg(2+)</name>
        <dbReference type="ChEBI" id="CHEBI:18420"/>
    </cofactor>
    <cofactor evidence="8">
        <name>Mn(2+)</name>
        <dbReference type="ChEBI" id="CHEBI:29035"/>
    </cofactor>
</comment>
<evidence type="ECO:0000256" key="1">
    <source>
        <dbReference type="ARBA" id="ARBA00009747"/>
    </source>
</evidence>
<keyword evidence="6 8" id="KW-0067">ATP-binding</keyword>
<dbReference type="PANTHER" id="PTHR32057:SF14">
    <property type="entry name" value="PROTEIN ADENYLYLTRANSFERASE SELO, MITOCHONDRIAL"/>
    <property type="match status" value="1"/>
</dbReference>
<evidence type="ECO:0000256" key="2">
    <source>
        <dbReference type="ARBA" id="ARBA00022679"/>
    </source>
</evidence>
<feature type="binding site" evidence="8">
    <location>
        <position position="85"/>
    </location>
    <ligand>
        <name>ATP</name>
        <dbReference type="ChEBI" id="CHEBI:30616"/>
    </ligand>
</feature>
<dbReference type="InterPro" id="IPR003846">
    <property type="entry name" value="SelO"/>
</dbReference>
<evidence type="ECO:0000256" key="5">
    <source>
        <dbReference type="ARBA" id="ARBA00022741"/>
    </source>
</evidence>
<keyword evidence="3 8" id="KW-0548">Nucleotidyltransferase</keyword>
<dbReference type="GO" id="GO:0005524">
    <property type="term" value="F:ATP binding"/>
    <property type="evidence" value="ECO:0007669"/>
    <property type="project" value="UniProtKB-UniRule"/>
</dbReference>
<keyword evidence="8" id="KW-0464">Manganese</keyword>
<feature type="binding site" evidence="8">
    <location>
        <position position="120"/>
    </location>
    <ligand>
        <name>ATP</name>
        <dbReference type="ChEBI" id="CHEBI:30616"/>
    </ligand>
</feature>
<comment type="catalytic activity">
    <reaction evidence="8">
        <text>L-threonyl-[protein] + ATP = 3-O-(5'-adenylyl)-L-threonyl-[protein] + diphosphate</text>
        <dbReference type="Rhea" id="RHEA:54292"/>
        <dbReference type="Rhea" id="RHEA-COMP:11060"/>
        <dbReference type="Rhea" id="RHEA-COMP:13847"/>
        <dbReference type="ChEBI" id="CHEBI:30013"/>
        <dbReference type="ChEBI" id="CHEBI:30616"/>
        <dbReference type="ChEBI" id="CHEBI:33019"/>
        <dbReference type="ChEBI" id="CHEBI:138113"/>
        <dbReference type="EC" id="2.7.7.108"/>
    </reaction>
</comment>
<dbReference type="OrthoDB" id="9776281at2"/>
<feature type="binding site" evidence="8">
    <location>
        <position position="88"/>
    </location>
    <ligand>
        <name>ATP</name>
        <dbReference type="ChEBI" id="CHEBI:30616"/>
    </ligand>
</feature>
<dbReference type="AlphaFoldDB" id="S7TNS4"/>
<feature type="binding site" evidence="8">
    <location>
        <position position="178"/>
    </location>
    <ligand>
        <name>ATP</name>
        <dbReference type="ChEBI" id="CHEBI:30616"/>
    </ligand>
</feature>
<comment type="function">
    <text evidence="8">Nucleotidyltransferase involved in the post-translational modification of proteins. It can catalyze the addition of adenosine monophosphate (AMP) or uridine monophosphate (UMP) to a protein, resulting in modifications known as AMPylation and UMPylation.</text>
</comment>
<evidence type="ECO:0000256" key="3">
    <source>
        <dbReference type="ARBA" id="ARBA00022695"/>
    </source>
</evidence>
<feature type="binding site" evidence="8">
    <location>
        <position position="108"/>
    </location>
    <ligand>
        <name>ATP</name>
        <dbReference type="ChEBI" id="CHEBI:30616"/>
    </ligand>
</feature>
<accession>S7TNS4</accession>
<dbReference type="eggNOG" id="COG0397">
    <property type="taxonomic scope" value="Bacteria"/>
</dbReference>
<reference evidence="9 10" key="1">
    <citation type="journal article" date="2013" name="Genome Announc.">
        <title>Draft genome sequences for three mercury-methylating, sulfate-reducing bacteria.</title>
        <authorList>
            <person name="Brown S.D."/>
            <person name="Hurt R.A.Jr."/>
            <person name="Gilmour C.C."/>
            <person name="Elias D.A."/>
        </authorList>
    </citation>
    <scope>NUCLEOTIDE SEQUENCE [LARGE SCALE GENOMIC DNA]</scope>
    <source>
        <strain evidence="9 10">DSM 2059</strain>
    </source>
</reference>
<dbReference type="EMBL" id="ATHJ01000094">
    <property type="protein sequence ID" value="EPR38842.1"/>
    <property type="molecule type" value="Genomic_DNA"/>
</dbReference>
<dbReference type="PATRIC" id="fig|1121405.3.peg.2629"/>
<evidence type="ECO:0000256" key="6">
    <source>
        <dbReference type="ARBA" id="ARBA00022840"/>
    </source>
</evidence>
<keyword evidence="10" id="KW-1185">Reference proteome</keyword>
<comment type="catalytic activity">
    <reaction evidence="8">
        <text>L-tyrosyl-[protein] + ATP = O-(5'-adenylyl)-L-tyrosyl-[protein] + diphosphate</text>
        <dbReference type="Rhea" id="RHEA:54288"/>
        <dbReference type="Rhea" id="RHEA-COMP:10136"/>
        <dbReference type="Rhea" id="RHEA-COMP:13846"/>
        <dbReference type="ChEBI" id="CHEBI:30616"/>
        <dbReference type="ChEBI" id="CHEBI:33019"/>
        <dbReference type="ChEBI" id="CHEBI:46858"/>
        <dbReference type="ChEBI" id="CHEBI:83624"/>
        <dbReference type="EC" id="2.7.7.108"/>
    </reaction>
</comment>
<feature type="binding site" evidence="8">
    <location>
        <position position="171"/>
    </location>
    <ligand>
        <name>ATP</name>
        <dbReference type="ChEBI" id="CHEBI:30616"/>
    </ligand>
</feature>
<dbReference type="PANTHER" id="PTHR32057">
    <property type="entry name" value="PROTEIN ADENYLYLTRANSFERASE SELO, MITOCHONDRIAL"/>
    <property type="match status" value="1"/>
</dbReference>
<dbReference type="HAMAP" id="MF_00692">
    <property type="entry name" value="SelO"/>
    <property type="match status" value="1"/>
</dbReference>
<dbReference type="Proteomes" id="UP000014977">
    <property type="component" value="Unassembled WGS sequence"/>
</dbReference>
<evidence type="ECO:0000313" key="9">
    <source>
        <dbReference type="EMBL" id="EPR38842.1"/>
    </source>
</evidence>
<keyword evidence="4 8" id="KW-0479">Metal-binding</keyword>
<dbReference type="Pfam" id="PF02696">
    <property type="entry name" value="SelO"/>
    <property type="match status" value="1"/>
</dbReference>
<feature type="binding site" evidence="8">
    <location>
        <position position="87"/>
    </location>
    <ligand>
        <name>ATP</name>
        <dbReference type="ChEBI" id="CHEBI:30616"/>
    </ligand>
</feature>
<protein>
    <recommendedName>
        <fullName evidence="8">Protein nucleotidyltransferase YdiU</fullName>
        <ecNumber evidence="8">2.7.7.-</ecNumber>
    </recommendedName>
    <alternativeName>
        <fullName evidence="8">Protein adenylyltransferase YdiU</fullName>
        <ecNumber evidence="8">2.7.7.108</ecNumber>
    </alternativeName>
    <alternativeName>
        <fullName evidence="8">Protein uridylyltransferase YdiU</fullName>
        <ecNumber evidence="8">2.7.7.-</ecNumber>
    </alternativeName>
</protein>
<dbReference type="GO" id="GO:0000287">
    <property type="term" value="F:magnesium ion binding"/>
    <property type="evidence" value="ECO:0007669"/>
    <property type="project" value="UniProtKB-UniRule"/>
</dbReference>
<comment type="catalytic activity">
    <reaction evidence="8">
        <text>L-seryl-[protein] + UTP = O-(5'-uridylyl)-L-seryl-[protein] + diphosphate</text>
        <dbReference type="Rhea" id="RHEA:64604"/>
        <dbReference type="Rhea" id="RHEA-COMP:9863"/>
        <dbReference type="Rhea" id="RHEA-COMP:16635"/>
        <dbReference type="ChEBI" id="CHEBI:29999"/>
        <dbReference type="ChEBI" id="CHEBI:33019"/>
        <dbReference type="ChEBI" id="CHEBI:46398"/>
        <dbReference type="ChEBI" id="CHEBI:156051"/>
    </reaction>
</comment>
<proteinExistence type="inferred from homology"/>
<name>S7TNS4_DESML</name>